<organism evidence="1 2">
    <name type="scientific">Brevibacterium permense</name>
    <dbReference type="NCBI Taxonomy" id="234834"/>
    <lineage>
        <taxon>Bacteria</taxon>
        <taxon>Bacillati</taxon>
        <taxon>Actinomycetota</taxon>
        <taxon>Actinomycetes</taxon>
        <taxon>Micrococcales</taxon>
        <taxon>Brevibacteriaceae</taxon>
        <taxon>Brevibacterium</taxon>
    </lineage>
</organism>
<dbReference type="EMBL" id="BAAALX010000010">
    <property type="protein sequence ID" value="GAA1518594.1"/>
    <property type="molecule type" value="Genomic_DNA"/>
</dbReference>
<evidence type="ECO:0000313" key="1">
    <source>
        <dbReference type="EMBL" id="GAA1518594.1"/>
    </source>
</evidence>
<name>A0ABP4LCB2_9MICO</name>
<gene>
    <name evidence="1" type="ORF">GCM10009690_22100</name>
</gene>
<dbReference type="InterPro" id="IPR015942">
    <property type="entry name" value="Asp/Glu/hydantoin_racemase"/>
</dbReference>
<keyword evidence="2" id="KW-1185">Reference proteome</keyword>
<accession>A0ABP4LCB2</accession>
<dbReference type="Proteomes" id="UP001500177">
    <property type="component" value="Unassembled WGS sequence"/>
</dbReference>
<dbReference type="Gene3D" id="3.40.50.1860">
    <property type="match status" value="2"/>
</dbReference>
<dbReference type="InterPro" id="IPR001920">
    <property type="entry name" value="Asp/Glu_race"/>
</dbReference>
<reference evidence="2" key="1">
    <citation type="journal article" date="2019" name="Int. J. Syst. Evol. Microbiol.">
        <title>The Global Catalogue of Microorganisms (GCM) 10K type strain sequencing project: providing services to taxonomists for standard genome sequencing and annotation.</title>
        <authorList>
            <consortium name="The Broad Institute Genomics Platform"/>
            <consortium name="The Broad Institute Genome Sequencing Center for Infectious Disease"/>
            <person name="Wu L."/>
            <person name="Ma J."/>
        </authorList>
    </citation>
    <scope>NUCLEOTIDE SEQUENCE [LARGE SCALE GENOMIC DNA]</scope>
    <source>
        <strain evidence="2">JCM 13318</strain>
    </source>
</reference>
<proteinExistence type="predicted"/>
<dbReference type="Pfam" id="PF01177">
    <property type="entry name" value="Asp_Glu_race"/>
    <property type="match status" value="1"/>
</dbReference>
<protein>
    <submittedName>
        <fullName evidence="1">Aspartate/glutamate racemase family protein</fullName>
    </submittedName>
</protein>
<sequence length="214" mass="22269">MTLGVIRVVSLEATSDISKHGQLMEEFSGIRTVSMSIADQPNGVHDANSEQEAVPKIISLAERLSARADVDAVTVSCAADPAVDQLRQQLDTTVFGAGHCGASIARAAGSRIGVIGITEAIPAGIATVLGNSLLGYRHSDRAQQTTSLSNVGVLEDLTEHASDLADEGADVLLFACTGFSGIGLKKHLRTHVSIPIIDLIEAQATSYALIKGTP</sequence>
<comment type="caution">
    <text evidence="1">The sequence shown here is derived from an EMBL/GenBank/DDBJ whole genome shotgun (WGS) entry which is preliminary data.</text>
</comment>
<evidence type="ECO:0000313" key="2">
    <source>
        <dbReference type="Proteomes" id="UP001500177"/>
    </source>
</evidence>